<keyword evidence="11" id="KW-0472">Membrane</keyword>
<protein>
    <recommendedName>
        <fullName evidence="16">Cytochrome P450</fullName>
    </recommendedName>
</protein>
<keyword evidence="5" id="KW-0812">Transmembrane</keyword>
<evidence type="ECO:0000256" key="7">
    <source>
        <dbReference type="ARBA" id="ARBA00022989"/>
    </source>
</evidence>
<keyword evidence="9 12" id="KW-0408">Iron</keyword>
<dbReference type="SUPFAM" id="SSF48264">
    <property type="entry name" value="Cytochrome P450"/>
    <property type="match status" value="1"/>
</dbReference>
<organism evidence="14 15">
    <name type="scientific">Quercus rubra</name>
    <name type="common">Northern red oak</name>
    <name type="synonym">Quercus borealis</name>
    <dbReference type="NCBI Taxonomy" id="3512"/>
    <lineage>
        <taxon>Eukaryota</taxon>
        <taxon>Viridiplantae</taxon>
        <taxon>Streptophyta</taxon>
        <taxon>Embryophyta</taxon>
        <taxon>Tracheophyta</taxon>
        <taxon>Spermatophyta</taxon>
        <taxon>Magnoliopsida</taxon>
        <taxon>eudicotyledons</taxon>
        <taxon>Gunneridae</taxon>
        <taxon>Pentapetalae</taxon>
        <taxon>rosids</taxon>
        <taxon>fabids</taxon>
        <taxon>Fagales</taxon>
        <taxon>Fagaceae</taxon>
        <taxon>Quercus</taxon>
    </lineage>
</organism>
<dbReference type="Pfam" id="PF00067">
    <property type="entry name" value="p450"/>
    <property type="match status" value="1"/>
</dbReference>
<evidence type="ECO:0000256" key="13">
    <source>
        <dbReference type="RuleBase" id="RU000461"/>
    </source>
</evidence>
<dbReference type="Proteomes" id="UP001324115">
    <property type="component" value="Unassembled WGS sequence"/>
</dbReference>
<dbReference type="PROSITE" id="PS00086">
    <property type="entry name" value="CYTOCHROME_P450"/>
    <property type="match status" value="1"/>
</dbReference>
<reference evidence="14 15" key="1">
    <citation type="journal article" date="2023" name="G3 (Bethesda)">
        <title>A haplotype-resolved chromosome-scale genome for Quercus rubra L. provides insights into the genetics of adaptive traits for red oak species.</title>
        <authorList>
            <person name="Kapoor B."/>
            <person name="Jenkins J."/>
            <person name="Schmutz J."/>
            <person name="Zhebentyayeva T."/>
            <person name="Kuelheim C."/>
            <person name="Coggeshall M."/>
            <person name="Heim C."/>
            <person name="Lasky J.R."/>
            <person name="Leites L."/>
            <person name="Islam-Faridi N."/>
            <person name="Romero-Severson J."/>
            <person name="DeLeo V.L."/>
            <person name="Lucas S.M."/>
            <person name="Lazic D."/>
            <person name="Gailing O."/>
            <person name="Carlson J."/>
            <person name="Staton M."/>
        </authorList>
    </citation>
    <scope>NUCLEOTIDE SEQUENCE [LARGE SCALE GENOMIC DNA]</scope>
    <source>
        <strain evidence="14">Pseudo-F2</strain>
    </source>
</reference>
<keyword evidence="6 12" id="KW-0479">Metal-binding</keyword>
<dbReference type="PANTHER" id="PTHR47953">
    <property type="entry name" value="OS08G0105600 PROTEIN"/>
    <property type="match status" value="1"/>
</dbReference>
<comment type="similarity">
    <text evidence="3 13">Belongs to the cytochrome P450 family.</text>
</comment>
<keyword evidence="7" id="KW-1133">Transmembrane helix</keyword>
<dbReference type="GO" id="GO:0016705">
    <property type="term" value="F:oxidoreductase activity, acting on paired donors, with incorporation or reduction of molecular oxygen"/>
    <property type="evidence" value="ECO:0007669"/>
    <property type="project" value="InterPro"/>
</dbReference>
<comment type="cofactor">
    <cofactor evidence="1 12">
        <name>heme</name>
        <dbReference type="ChEBI" id="CHEBI:30413"/>
    </cofactor>
</comment>
<dbReference type="InterPro" id="IPR002401">
    <property type="entry name" value="Cyt_P450_E_grp-I"/>
</dbReference>
<evidence type="ECO:0000256" key="8">
    <source>
        <dbReference type="ARBA" id="ARBA00023002"/>
    </source>
</evidence>
<dbReference type="GO" id="GO:0004497">
    <property type="term" value="F:monooxygenase activity"/>
    <property type="evidence" value="ECO:0007669"/>
    <property type="project" value="UniProtKB-KW"/>
</dbReference>
<keyword evidence="8 13" id="KW-0560">Oxidoreductase</keyword>
<dbReference type="FunFam" id="1.10.630.10:FF:000008">
    <property type="entry name" value="Cytochrome P450 71D8"/>
    <property type="match status" value="1"/>
</dbReference>
<evidence type="ECO:0000256" key="12">
    <source>
        <dbReference type="PIRSR" id="PIRSR602401-1"/>
    </source>
</evidence>
<keyword evidence="4 12" id="KW-0349">Heme</keyword>
<proteinExistence type="inferred from homology"/>
<gene>
    <name evidence="14" type="ORF">RGQ29_026674</name>
</gene>
<evidence type="ECO:0000256" key="2">
    <source>
        <dbReference type="ARBA" id="ARBA00004167"/>
    </source>
</evidence>
<evidence type="ECO:0000256" key="5">
    <source>
        <dbReference type="ARBA" id="ARBA00022692"/>
    </source>
</evidence>
<dbReference type="InterPro" id="IPR052306">
    <property type="entry name" value="CYP450_71D"/>
</dbReference>
<evidence type="ECO:0000256" key="4">
    <source>
        <dbReference type="ARBA" id="ARBA00022617"/>
    </source>
</evidence>
<dbReference type="PANTHER" id="PTHR47953:SF19">
    <property type="entry name" value="OS06G0641600 PROTEIN"/>
    <property type="match status" value="1"/>
</dbReference>
<evidence type="ECO:0000256" key="6">
    <source>
        <dbReference type="ARBA" id="ARBA00022723"/>
    </source>
</evidence>
<keyword evidence="15" id="KW-1185">Reference proteome</keyword>
<evidence type="ECO:0000256" key="10">
    <source>
        <dbReference type="ARBA" id="ARBA00023033"/>
    </source>
</evidence>
<dbReference type="GO" id="GO:0020037">
    <property type="term" value="F:heme binding"/>
    <property type="evidence" value="ECO:0007669"/>
    <property type="project" value="InterPro"/>
</dbReference>
<dbReference type="InterPro" id="IPR036396">
    <property type="entry name" value="Cyt_P450_sf"/>
</dbReference>
<sequence>MELKAPSFPVLLTFFVLVFVFLKVVKTYKTNNLKPKLPSGPWKLPIIGNMLPLIGSLPHHCLRDLAKMYGPLMHLQLGEVSTVVVSSPEFAEQVMKTNDINFASRPSLIGKNMMSYDSTDIIFAPYGNYWKQLRKICSLELLSPKRVESFQPIREEELSTLIRWIASKEGSTINLTEKMFSTTYGITSRAAFGKKFKDQEKFICVVKQAIELGAGFNVADFFPSVKLLHLVSGVRTKLERMHEEADRIMENTINEHVELKATRKADDDAREEDLIDVLLKFQDNGGDNEFSLTTNNIKSVILDIFGAGSETSATIVDWAMSEMMNNQRVMKKAQAKVREVINRKGRVDETCINEIKYLKLIVKETLRLHAPVPLLLPRECRERCRLNGYEIPVKTKVIVNAWAIGRDPKHWNDPERFNPERFLDNSIDYKGTNFSYIPFGAGRRICPGISFGMINVELPLALFLYHFDWKLPNGMKNEDLDMNEVFGVTIRRKYDLQLIPIAYHPLPVE</sequence>
<dbReference type="CDD" id="cd11072">
    <property type="entry name" value="CYP71-like"/>
    <property type="match status" value="1"/>
</dbReference>
<comment type="caution">
    <text evidence="14">The sequence shown here is derived from an EMBL/GenBank/DDBJ whole genome shotgun (WGS) entry which is preliminary data.</text>
</comment>
<evidence type="ECO:0000256" key="11">
    <source>
        <dbReference type="ARBA" id="ARBA00023136"/>
    </source>
</evidence>
<dbReference type="InterPro" id="IPR001128">
    <property type="entry name" value="Cyt_P450"/>
</dbReference>
<accession>A0AAN7EMD5</accession>
<dbReference type="AlphaFoldDB" id="A0AAN7EMD5"/>
<evidence type="ECO:0000256" key="9">
    <source>
        <dbReference type="ARBA" id="ARBA00023004"/>
    </source>
</evidence>
<dbReference type="GO" id="GO:0016020">
    <property type="term" value="C:membrane"/>
    <property type="evidence" value="ECO:0007669"/>
    <property type="project" value="UniProtKB-SubCell"/>
</dbReference>
<evidence type="ECO:0000313" key="15">
    <source>
        <dbReference type="Proteomes" id="UP001324115"/>
    </source>
</evidence>
<name>A0AAN7EMD5_QUERU</name>
<keyword evidence="10 13" id="KW-0503">Monooxygenase</keyword>
<dbReference type="EMBL" id="JAXUIC010000008">
    <property type="protein sequence ID" value="KAK4575819.1"/>
    <property type="molecule type" value="Genomic_DNA"/>
</dbReference>
<dbReference type="PRINTS" id="PR00463">
    <property type="entry name" value="EP450I"/>
</dbReference>
<evidence type="ECO:0008006" key="16">
    <source>
        <dbReference type="Google" id="ProtNLM"/>
    </source>
</evidence>
<evidence type="ECO:0000313" key="14">
    <source>
        <dbReference type="EMBL" id="KAK4575819.1"/>
    </source>
</evidence>
<comment type="subcellular location">
    <subcellularLocation>
        <location evidence="2">Membrane</location>
        <topology evidence="2">Single-pass membrane protein</topology>
    </subcellularLocation>
</comment>
<dbReference type="GO" id="GO:0005506">
    <property type="term" value="F:iron ion binding"/>
    <property type="evidence" value="ECO:0007669"/>
    <property type="project" value="InterPro"/>
</dbReference>
<dbReference type="InterPro" id="IPR017972">
    <property type="entry name" value="Cyt_P450_CS"/>
</dbReference>
<feature type="binding site" description="axial binding residue" evidence="12">
    <location>
        <position position="446"/>
    </location>
    <ligand>
        <name>heme</name>
        <dbReference type="ChEBI" id="CHEBI:30413"/>
    </ligand>
    <ligandPart>
        <name>Fe</name>
        <dbReference type="ChEBI" id="CHEBI:18248"/>
    </ligandPart>
</feature>
<dbReference type="Gene3D" id="1.10.630.10">
    <property type="entry name" value="Cytochrome P450"/>
    <property type="match status" value="1"/>
</dbReference>
<evidence type="ECO:0000256" key="3">
    <source>
        <dbReference type="ARBA" id="ARBA00010617"/>
    </source>
</evidence>
<evidence type="ECO:0000256" key="1">
    <source>
        <dbReference type="ARBA" id="ARBA00001971"/>
    </source>
</evidence>
<dbReference type="PRINTS" id="PR00385">
    <property type="entry name" value="P450"/>
</dbReference>